<accession>X1E4G4</accession>
<protein>
    <submittedName>
        <fullName evidence="1">Uncharacterized protein</fullName>
    </submittedName>
</protein>
<sequence length="39" mass="4774">GSTKISFRKKIEIILFFQFPYEFDFVAQKLASERRLKYK</sequence>
<proteinExistence type="predicted"/>
<organism evidence="1">
    <name type="scientific">marine sediment metagenome</name>
    <dbReference type="NCBI Taxonomy" id="412755"/>
    <lineage>
        <taxon>unclassified sequences</taxon>
        <taxon>metagenomes</taxon>
        <taxon>ecological metagenomes</taxon>
    </lineage>
</organism>
<feature type="non-terminal residue" evidence="1">
    <location>
        <position position="1"/>
    </location>
</feature>
<evidence type="ECO:0000313" key="1">
    <source>
        <dbReference type="EMBL" id="GAH12074.1"/>
    </source>
</evidence>
<gene>
    <name evidence="1" type="ORF">S01H4_63155</name>
</gene>
<dbReference type="AlphaFoldDB" id="X1E4G4"/>
<reference evidence="1" key="1">
    <citation type="journal article" date="2014" name="Front. Microbiol.">
        <title>High frequency of phylogenetically diverse reductive dehalogenase-homologous genes in deep subseafloor sedimentary metagenomes.</title>
        <authorList>
            <person name="Kawai M."/>
            <person name="Futagami T."/>
            <person name="Toyoda A."/>
            <person name="Takaki Y."/>
            <person name="Nishi S."/>
            <person name="Hori S."/>
            <person name="Arai W."/>
            <person name="Tsubouchi T."/>
            <person name="Morono Y."/>
            <person name="Uchiyama I."/>
            <person name="Ito T."/>
            <person name="Fujiyama A."/>
            <person name="Inagaki F."/>
            <person name="Takami H."/>
        </authorList>
    </citation>
    <scope>NUCLEOTIDE SEQUENCE</scope>
    <source>
        <strain evidence="1">Expedition CK06-06</strain>
    </source>
</reference>
<dbReference type="EMBL" id="BART01037892">
    <property type="protein sequence ID" value="GAH12074.1"/>
    <property type="molecule type" value="Genomic_DNA"/>
</dbReference>
<comment type="caution">
    <text evidence="1">The sequence shown here is derived from an EMBL/GenBank/DDBJ whole genome shotgun (WGS) entry which is preliminary data.</text>
</comment>
<name>X1E4G4_9ZZZZ</name>